<gene>
    <name evidence="4" type="ordered locus">Cseg_2067</name>
</gene>
<dbReference type="GO" id="GO:0016020">
    <property type="term" value="C:membrane"/>
    <property type="evidence" value="ECO:0007669"/>
    <property type="project" value="InterPro"/>
</dbReference>
<keyword evidence="4" id="KW-0808">Transferase</keyword>
<dbReference type="GO" id="GO:0000155">
    <property type="term" value="F:phosphorelay sensor kinase activity"/>
    <property type="evidence" value="ECO:0007669"/>
    <property type="project" value="InterPro"/>
</dbReference>
<feature type="transmembrane region" description="Helical" evidence="1">
    <location>
        <begin position="12"/>
        <end position="33"/>
    </location>
</feature>
<evidence type="ECO:0000256" key="1">
    <source>
        <dbReference type="SAM" id="Phobius"/>
    </source>
</evidence>
<feature type="domain" description="Histidine kinase/HSP90-like ATPase" evidence="2">
    <location>
        <begin position="264"/>
        <end position="351"/>
    </location>
</feature>
<dbReference type="SUPFAM" id="SSF55874">
    <property type="entry name" value="ATPase domain of HSP90 chaperone/DNA topoisomerase II/histidine kinase"/>
    <property type="match status" value="1"/>
</dbReference>
<dbReference type="Proteomes" id="UP000002629">
    <property type="component" value="Chromosome"/>
</dbReference>
<evidence type="ECO:0000313" key="4">
    <source>
        <dbReference type="EMBL" id="ADG10533.1"/>
    </source>
</evidence>
<organism evidence="4 5">
    <name type="scientific">Caulobacter segnis (strain ATCC 21756 / DSM 7131 / JCM 7823 / NBRC 15250 / LMG 17158 / TK0059)</name>
    <name type="common">Mycoplana segnis</name>
    <dbReference type="NCBI Taxonomy" id="509190"/>
    <lineage>
        <taxon>Bacteria</taxon>
        <taxon>Pseudomonadati</taxon>
        <taxon>Pseudomonadota</taxon>
        <taxon>Alphaproteobacteria</taxon>
        <taxon>Caulobacterales</taxon>
        <taxon>Caulobacteraceae</taxon>
        <taxon>Caulobacter</taxon>
    </lineage>
</organism>
<dbReference type="eggNOG" id="COG2972">
    <property type="taxonomic scope" value="Bacteria"/>
</dbReference>
<evidence type="ECO:0000313" key="5">
    <source>
        <dbReference type="Proteomes" id="UP000002629"/>
    </source>
</evidence>
<accession>D5VGU0</accession>
<feature type="domain" description="Signal transduction histidine kinase internal region" evidence="3">
    <location>
        <begin position="166"/>
        <end position="245"/>
    </location>
</feature>
<dbReference type="STRING" id="509190.Cseg_2067"/>
<dbReference type="AlphaFoldDB" id="D5VGU0"/>
<keyword evidence="4" id="KW-0418">Kinase</keyword>
<dbReference type="InterPro" id="IPR003594">
    <property type="entry name" value="HATPase_dom"/>
</dbReference>
<proteinExistence type="predicted"/>
<protein>
    <submittedName>
        <fullName evidence="4">Signal transduction histidine kinase, LytS</fullName>
    </submittedName>
</protein>
<dbReference type="EMBL" id="CP002008">
    <property type="protein sequence ID" value="ADG10533.1"/>
    <property type="molecule type" value="Genomic_DNA"/>
</dbReference>
<dbReference type="PANTHER" id="PTHR34220:SF7">
    <property type="entry name" value="SENSOR HISTIDINE KINASE YPDA"/>
    <property type="match status" value="1"/>
</dbReference>
<dbReference type="InterPro" id="IPR010559">
    <property type="entry name" value="Sig_transdc_His_kin_internal"/>
</dbReference>
<feature type="transmembrane region" description="Helical" evidence="1">
    <location>
        <begin position="84"/>
        <end position="110"/>
    </location>
</feature>
<dbReference type="HOGENOM" id="CLU_020473_1_1_5"/>
<dbReference type="RefSeq" id="WP_013079188.1">
    <property type="nucleotide sequence ID" value="NC_014100.1"/>
</dbReference>
<evidence type="ECO:0000259" key="2">
    <source>
        <dbReference type="Pfam" id="PF02518"/>
    </source>
</evidence>
<dbReference type="Pfam" id="PF02518">
    <property type="entry name" value="HATPase_c"/>
    <property type="match status" value="1"/>
</dbReference>
<feature type="transmembrane region" description="Helical" evidence="1">
    <location>
        <begin position="130"/>
        <end position="149"/>
    </location>
</feature>
<dbReference type="Gene3D" id="3.30.565.10">
    <property type="entry name" value="Histidine kinase-like ATPase, C-terminal domain"/>
    <property type="match status" value="1"/>
</dbReference>
<evidence type="ECO:0000259" key="3">
    <source>
        <dbReference type="Pfam" id="PF06580"/>
    </source>
</evidence>
<keyword evidence="1" id="KW-0472">Membrane</keyword>
<dbReference type="InterPro" id="IPR036890">
    <property type="entry name" value="HATPase_C_sf"/>
</dbReference>
<dbReference type="PANTHER" id="PTHR34220">
    <property type="entry name" value="SENSOR HISTIDINE KINASE YPDA"/>
    <property type="match status" value="1"/>
</dbReference>
<keyword evidence="1" id="KW-0812">Transmembrane</keyword>
<name>D5VGU0_CAUST</name>
<sequence>MNVVGRRRRYVLWGLVLLGVWSIVALLNSLQWYMGGLAAGQGPTWPQLLGYAVASNSIWFLLTPLVVAFAHLTPFRPRGGLRFFLVHLMAAVGFALLQTALYIGLMWLLGAQALGRMLVQKLSGNFQINLLIYAIIVALVVGANAYRALRDREVAGARMEARLAEAESAALRAQLQPHFLFNTLNAISALVEDEPRRARRLIAKLGDLLRLSIEDHRAPQSAFGDELDFTEAYLAIEQARLGPRLRVVRDVEPDALTCLVPTLLLQPLVENAIRHGIAPLVEGGTVTIAAKVAGGQLHVTVVDDGKGAADIVERVGLGNARRRLRQLYGDRHSLEVVTAPRAGFRVTLVTPL</sequence>
<dbReference type="InterPro" id="IPR050640">
    <property type="entry name" value="Bact_2-comp_sensor_kinase"/>
</dbReference>
<keyword evidence="1" id="KW-1133">Transmembrane helix</keyword>
<dbReference type="KEGG" id="cse:Cseg_2067"/>
<dbReference type="Pfam" id="PF06580">
    <property type="entry name" value="His_kinase"/>
    <property type="match status" value="1"/>
</dbReference>
<feature type="transmembrane region" description="Helical" evidence="1">
    <location>
        <begin position="48"/>
        <end position="72"/>
    </location>
</feature>
<reference evidence="5" key="1">
    <citation type="journal article" date="2011" name="J. Bacteriol.">
        <title>Genome sequences of eight morphologically diverse alphaproteobacteria.</title>
        <authorList>
            <consortium name="US DOE Joint Genome Institute"/>
            <person name="Brown P.J."/>
            <person name="Kysela D.T."/>
            <person name="Buechlein A."/>
            <person name="Hemmerich C."/>
            <person name="Brun Y.V."/>
        </authorList>
    </citation>
    <scope>NUCLEOTIDE SEQUENCE [LARGE SCALE GENOMIC DNA]</scope>
    <source>
        <strain evidence="5">ATCC 21756 / DSM 7131 / JCM 7823 / NBRC 15250 / LMG 17158 / TK0059</strain>
    </source>
</reference>